<reference evidence="2" key="1">
    <citation type="submission" date="2021-01" db="EMBL/GenBank/DDBJ databases">
        <authorList>
            <person name="Corre E."/>
            <person name="Pelletier E."/>
            <person name="Niang G."/>
            <person name="Scheremetjew M."/>
            <person name="Finn R."/>
            <person name="Kale V."/>
            <person name="Holt S."/>
            <person name="Cochrane G."/>
            <person name="Meng A."/>
            <person name="Brown T."/>
            <person name="Cohen L."/>
        </authorList>
    </citation>
    <scope>NUCLEOTIDE SEQUENCE</scope>
    <source>
        <strain evidence="2">CCMP826</strain>
    </source>
</reference>
<name>A0A7S2MWY7_9STRA</name>
<gene>
    <name evidence="2" type="ORF">HTAM1171_LOCUS9093</name>
</gene>
<proteinExistence type="predicted"/>
<dbReference type="AlphaFoldDB" id="A0A7S2MWY7"/>
<dbReference type="EMBL" id="HBGV01014777">
    <property type="protein sequence ID" value="CAD9506743.1"/>
    <property type="molecule type" value="Transcribed_RNA"/>
</dbReference>
<evidence type="ECO:0000256" key="1">
    <source>
        <dbReference type="SAM" id="MobiDB-lite"/>
    </source>
</evidence>
<evidence type="ECO:0000313" key="2">
    <source>
        <dbReference type="EMBL" id="CAD9506743.1"/>
    </source>
</evidence>
<accession>A0A7S2MWY7</accession>
<protein>
    <submittedName>
        <fullName evidence="2">Uncharacterized protein</fullName>
    </submittedName>
</protein>
<organism evidence="2">
    <name type="scientific">Helicotheca tamesis</name>
    <dbReference type="NCBI Taxonomy" id="374047"/>
    <lineage>
        <taxon>Eukaryota</taxon>
        <taxon>Sar</taxon>
        <taxon>Stramenopiles</taxon>
        <taxon>Ochrophyta</taxon>
        <taxon>Bacillariophyta</taxon>
        <taxon>Mediophyceae</taxon>
        <taxon>Lithodesmiophycidae</taxon>
        <taxon>Lithodesmiales</taxon>
        <taxon>Lithodesmiaceae</taxon>
        <taxon>Helicotheca</taxon>
    </lineage>
</organism>
<sequence>MNLSASSPSNIPNGCDSTSNDQTTSKASSSSCHNLPFSSSTSNVNTHFKLPKLLTPLDHECLRMAQLLCCNSESPTQGHGIEKYAEPLQKREMSTDATKPTTNAIYSTKRGDILRTVRKQEQRSDQVSYNDAISSTKMVLFDNEKRNDQYPLRGNTMPDSTPMAALKTGVPFVGQNVPIEKIDAQADSTTKERSVCVKGQKHKFISNDTIHKLNHTPPLQKCVRFDLMTTRFRNSTSRTNKSGSCKNMSNGIHTTKINNRHRMSTKRDSRRLKRKAAERRVYAIVKQTFPELFQEGRK</sequence>
<feature type="region of interest" description="Disordered" evidence="1">
    <location>
        <begin position="1"/>
        <end position="42"/>
    </location>
</feature>